<reference evidence="2" key="1">
    <citation type="submission" date="2023-04" db="EMBL/GenBank/DDBJ databases">
        <authorList>
            <consortium name="ELIXIR-Norway"/>
        </authorList>
    </citation>
    <scope>NUCLEOTIDE SEQUENCE [LARGE SCALE GENOMIC DNA]</scope>
</reference>
<sequence>MASLCDIPAVQNELGRSRKNAKFVEGMVLDVMARESSERRKKQERRTEQGPQTERRAKRKRKFGHTERPQKPACTKRPQEATCAERSRQEATMGWPFASRRERDHRDNQSCQHFDLGLPASRIVCAERSGPCCSKTEAQVWTLHTHPHSPTDLSIDLCCEQRPFRGDADLHDPRREMPWHFPPTQWNGRLEADLILFNENTLCDPSCTYICEIRFLFHV</sequence>
<keyword evidence="3" id="KW-1185">Reference proteome</keyword>
<organism evidence="2 3">
    <name type="scientific">Rangifer tarandus platyrhynchus</name>
    <name type="common">Svalbard reindeer</name>
    <dbReference type="NCBI Taxonomy" id="3082113"/>
    <lineage>
        <taxon>Eukaryota</taxon>
        <taxon>Metazoa</taxon>
        <taxon>Chordata</taxon>
        <taxon>Craniata</taxon>
        <taxon>Vertebrata</taxon>
        <taxon>Euteleostomi</taxon>
        <taxon>Mammalia</taxon>
        <taxon>Eutheria</taxon>
        <taxon>Laurasiatheria</taxon>
        <taxon>Artiodactyla</taxon>
        <taxon>Ruminantia</taxon>
        <taxon>Pecora</taxon>
        <taxon>Cervidae</taxon>
        <taxon>Odocoileinae</taxon>
        <taxon>Rangifer</taxon>
    </lineage>
</organism>
<evidence type="ECO:0000313" key="2">
    <source>
        <dbReference type="EMBL" id="CAI9166441.1"/>
    </source>
</evidence>
<feature type="compositionally biased region" description="Basic and acidic residues" evidence="1">
    <location>
        <begin position="77"/>
        <end position="89"/>
    </location>
</feature>
<accession>A0ABN8Z2Q3</accession>
<protein>
    <submittedName>
        <fullName evidence="2">Uncharacterized protein</fullName>
    </submittedName>
</protein>
<dbReference type="Proteomes" id="UP001176941">
    <property type="component" value="Chromosome 25"/>
</dbReference>
<gene>
    <name evidence="2" type="ORF">MRATA1EN1_LOCUS15403</name>
</gene>
<feature type="compositionally biased region" description="Basic and acidic residues" evidence="1">
    <location>
        <begin position="99"/>
        <end position="108"/>
    </location>
</feature>
<name>A0ABN8Z2Q3_RANTA</name>
<dbReference type="EMBL" id="OX459961">
    <property type="protein sequence ID" value="CAI9166441.1"/>
    <property type="molecule type" value="Genomic_DNA"/>
</dbReference>
<evidence type="ECO:0000313" key="3">
    <source>
        <dbReference type="Proteomes" id="UP001176941"/>
    </source>
</evidence>
<feature type="region of interest" description="Disordered" evidence="1">
    <location>
        <begin position="33"/>
        <end position="108"/>
    </location>
</feature>
<proteinExistence type="predicted"/>
<evidence type="ECO:0000256" key="1">
    <source>
        <dbReference type="SAM" id="MobiDB-lite"/>
    </source>
</evidence>